<evidence type="ECO:0000313" key="2">
    <source>
        <dbReference type="Proteomes" id="UP000307440"/>
    </source>
</evidence>
<dbReference type="EMBL" id="ML210233">
    <property type="protein sequence ID" value="TFK22747.1"/>
    <property type="molecule type" value="Genomic_DNA"/>
</dbReference>
<accession>A0A5C3KR69</accession>
<organism evidence="1 2">
    <name type="scientific">Coprinopsis marcescibilis</name>
    <name type="common">Agaric fungus</name>
    <name type="synonym">Psathyrella marcescibilis</name>
    <dbReference type="NCBI Taxonomy" id="230819"/>
    <lineage>
        <taxon>Eukaryota</taxon>
        <taxon>Fungi</taxon>
        <taxon>Dikarya</taxon>
        <taxon>Basidiomycota</taxon>
        <taxon>Agaricomycotina</taxon>
        <taxon>Agaricomycetes</taxon>
        <taxon>Agaricomycetidae</taxon>
        <taxon>Agaricales</taxon>
        <taxon>Agaricineae</taxon>
        <taxon>Psathyrellaceae</taxon>
        <taxon>Coprinopsis</taxon>
    </lineage>
</organism>
<dbReference type="Proteomes" id="UP000307440">
    <property type="component" value="Unassembled WGS sequence"/>
</dbReference>
<reference evidence="1 2" key="1">
    <citation type="journal article" date="2019" name="Nat. Ecol. Evol.">
        <title>Megaphylogeny resolves global patterns of mushroom evolution.</title>
        <authorList>
            <person name="Varga T."/>
            <person name="Krizsan K."/>
            <person name="Foldi C."/>
            <person name="Dima B."/>
            <person name="Sanchez-Garcia M."/>
            <person name="Sanchez-Ramirez S."/>
            <person name="Szollosi G.J."/>
            <person name="Szarkandi J.G."/>
            <person name="Papp V."/>
            <person name="Albert L."/>
            <person name="Andreopoulos W."/>
            <person name="Angelini C."/>
            <person name="Antonin V."/>
            <person name="Barry K.W."/>
            <person name="Bougher N.L."/>
            <person name="Buchanan P."/>
            <person name="Buyck B."/>
            <person name="Bense V."/>
            <person name="Catcheside P."/>
            <person name="Chovatia M."/>
            <person name="Cooper J."/>
            <person name="Damon W."/>
            <person name="Desjardin D."/>
            <person name="Finy P."/>
            <person name="Geml J."/>
            <person name="Haridas S."/>
            <person name="Hughes K."/>
            <person name="Justo A."/>
            <person name="Karasinski D."/>
            <person name="Kautmanova I."/>
            <person name="Kiss B."/>
            <person name="Kocsube S."/>
            <person name="Kotiranta H."/>
            <person name="LaButti K.M."/>
            <person name="Lechner B.E."/>
            <person name="Liimatainen K."/>
            <person name="Lipzen A."/>
            <person name="Lukacs Z."/>
            <person name="Mihaltcheva S."/>
            <person name="Morgado L.N."/>
            <person name="Niskanen T."/>
            <person name="Noordeloos M.E."/>
            <person name="Ohm R.A."/>
            <person name="Ortiz-Santana B."/>
            <person name="Ovrebo C."/>
            <person name="Racz N."/>
            <person name="Riley R."/>
            <person name="Savchenko A."/>
            <person name="Shiryaev A."/>
            <person name="Soop K."/>
            <person name="Spirin V."/>
            <person name="Szebenyi C."/>
            <person name="Tomsovsky M."/>
            <person name="Tulloss R.E."/>
            <person name="Uehling J."/>
            <person name="Grigoriev I.V."/>
            <person name="Vagvolgyi C."/>
            <person name="Papp T."/>
            <person name="Martin F.M."/>
            <person name="Miettinen O."/>
            <person name="Hibbett D.S."/>
            <person name="Nagy L.G."/>
        </authorList>
    </citation>
    <scope>NUCLEOTIDE SEQUENCE [LARGE SCALE GENOMIC DNA]</scope>
    <source>
        <strain evidence="1 2">CBS 121175</strain>
    </source>
</reference>
<protein>
    <submittedName>
        <fullName evidence="1">Uncharacterized protein</fullName>
    </submittedName>
</protein>
<keyword evidence="2" id="KW-1185">Reference proteome</keyword>
<gene>
    <name evidence="1" type="ORF">FA15DRAFT_501402</name>
</gene>
<dbReference type="AlphaFoldDB" id="A0A5C3KR69"/>
<evidence type="ECO:0000313" key="1">
    <source>
        <dbReference type="EMBL" id="TFK22747.1"/>
    </source>
</evidence>
<name>A0A5C3KR69_COPMA</name>
<sequence>MLAYACAALRSLGPTESLSRTISWHCGVLSPFATIATFPSLARVKTLWYMLGWLSIELCRLGSCGVPQAWVSMHRICILCRHRSLKIACSSSIHLATFHSHRFSPTGICIACIHMYRTPITDMLVNHSYTYVFNGLKTIFGTCLNVKSVFGDETPRCLSRAGQVSSIFNSKVSVVFEQLLKQRSKW</sequence>
<proteinExistence type="predicted"/>